<sequence length="70" mass="8030">MAVFIEVSRNPDNGYRSFSPAQIRRILIIGTLRTAVWSLDFIKEVIRELDHNNLEQAADDQKFAAVPEWG</sequence>
<dbReference type="SUPFAM" id="SSF46955">
    <property type="entry name" value="Putative DNA-binding domain"/>
    <property type="match status" value="1"/>
</dbReference>
<proteinExistence type="predicted"/>
<dbReference type="RefSeq" id="WP_036623661.1">
    <property type="nucleotide sequence ID" value="NZ_BGML01000031.1"/>
</dbReference>
<gene>
    <name evidence="1" type="ORF">GNQ08_20285</name>
</gene>
<dbReference type="Gene3D" id="1.10.1660.10">
    <property type="match status" value="1"/>
</dbReference>
<dbReference type="GeneID" id="77007684"/>
<dbReference type="EMBL" id="WNZZ01000017">
    <property type="protein sequence ID" value="MUG24711.1"/>
    <property type="molecule type" value="Genomic_DNA"/>
</dbReference>
<organism evidence="1 2">
    <name type="scientific">Paenibacillus macerans</name>
    <name type="common">Bacillus macerans</name>
    <dbReference type="NCBI Taxonomy" id="44252"/>
    <lineage>
        <taxon>Bacteria</taxon>
        <taxon>Bacillati</taxon>
        <taxon>Bacillota</taxon>
        <taxon>Bacilli</taxon>
        <taxon>Bacillales</taxon>
        <taxon>Paenibacillaceae</taxon>
        <taxon>Paenibacillus</taxon>
    </lineage>
</organism>
<evidence type="ECO:0008006" key="3">
    <source>
        <dbReference type="Google" id="ProtNLM"/>
    </source>
</evidence>
<dbReference type="AlphaFoldDB" id="A0A6N8F251"/>
<evidence type="ECO:0000313" key="2">
    <source>
        <dbReference type="Proteomes" id="UP000442469"/>
    </source>
</evidence>
<dbReference type="Proteomes" id="UP000442469">
    <property type="component" value="Unassembled WGS sequence"/>
</dbReference>
<comment type="caution">
    <text evidence="1">The sequence shown here is derived from an EMBL/GenBank/DDBJ whole genome shotgun (WGS) entry which is preliminary data.</text>
</comment>
<dbReference type="InterPro" id="IPR009061">
    <property type="entry name" value="DNA-bd_dom_put_sf"/>
</dbReference>
<name>A0A6N8F251_PAEMA</name>
<protein>
    <recommendedName>
        <fullName evidence="3">MerR family transcriptional regulator</fullName>
    </recommendedName>
</protein>
<reference evidence="1 2" key="1">
    <citation type="submission" date="2019-11" db="EMBL/GenBank/DDBJ databases">
        <title>Draft genome sequences of five Paenibacillus species of dairy origin.</title>
        <authorList>
            <person name="Olajide A.M."/>
            <person name="Chen S."/>
            <person name="Lapointe G."/>
        </authorList>
    </citation>
    <scope>NUCLEOTIDE SEQUENCE [LARGE SCALE GENOMIC DNA]</scope>
    <source>
        <strain evidence="1 2">3CT49</strain>
    </source>
</reference>
<accession>A0A6N8F251</accession>
<evidence type="ECO:0000313" key="1">
    <source>
        <dbReference type="EMBL" id="MUG24711.1"/>
    </source>
</evidence>
<dbReference type="OrthoDB" id="122388at2"/>